<accession>A0A9X3SDV5</accession>
<dbReference type="Gene3D" id="3.40.720.10">
    <property type="entry name" value="Alkaline Phosphatase, subunit A"/>
    <property type="match status" value="1"/>
</dbReference>
<evidence type="ECO:0000313" key="5">
    <source>
        <dbReference type="EMBL" id="MDA0179882.1"/>
    </source>
</evidence>
<dbReference type="InterPro" id="IPR050738">
    <property type="entry name" value="Sulfatase"/>
</dbReference>
<reference evidence="5" key="1">
    <citation type="submission" date="2022-10" db="EMBL/GenBank/DDBJ databases">
        <title>The WGS of Solirubrobacter phytolaccae KCTC 29190.</title>
        <authorList>
            <person name="Jiang Z."/>
        </authorList>
    </citation>
    <scope>NUCLEOTIDE SEQUENCE</scope>
    <source>
        <strain evidence="5">KCTC 29190</strain>
    </source>
</reference>
<dbReference type="SUPFAM" id="SSF53649">
    <property type="entry name" value="Alkaline phosphatase-like"/>
    <property type="match status" value="1"/>
</dbReference>
<gene>
    <name evidence="5" type="ORF">OJ997_06215</name>
</gene>
<proteinExistence type="inferred from homology"/>
<feature type="domain" description="Sulfatase N-terminal" evidence="4">
    <location>
        <begin position="4"/>
        <end position="269"/>
    </location>
</feature>
<dbReference type="RefSeq" id="WP_270024191.1">
    <property type="nucleotide sequence ID" value="NZ_JAPDDP010000008.1"/>
</dbReference>
<comment type="similarity">
    <text evidence="1">Belongs to the sulfatase family.</text>
</comment>
<feature type="region of interest" description="Disordered" evidence="3">
    <location>
        <begin position="397"/>
        <end position="424"/>
    </location>
</feature>
<dbReference type="EMBL" id="JAPDDP010000008">
    <property type="protein sequence ID" value="MDA0179882.1"/>
    <property type="molecule type" value="Genomic_DNA"/>
</dbReference>
<dbReference type="AlphaFoldDB" id="A0A9X3SDV5"/>
<dbReference type="InterPro" id="IPR000917">
    <property type="entry name" value="Sulfatase_N"/>
</dbReference>
<name>A0A9X3SDV5_9ACTN</name>
<comment type="caution">
    <text evidence="5">The sequence shown here is derived from an EMBL/GenBank/DDBJ whole genome shotgun (WGS) entry which is preliminary data.</text>
</comment>
<evidence type="ECO:0000256" key="3">
    <source>
        <dbReference type="SAM" id="MobiDB-lite"/>
    </source>
</evidence>
<evidence type="ECO:0000259" key="4">
    <source>
        <dbReference type="Pfam" id="PF00884"/>
    </source>
</evidence>
<evidence type="ECO:0000256" key="1">
    <source>
        <dbReference type="ARBA" id="ARBA00008779"/>
    </source>
</evidence>
<dbReference type="GO" id="GO:0004065">
    <property type="term" value="F:arylsulfatase activity"/>
    <property type="evidence" value="ECO:0007669"/>
    <property type="project" value="TreeGrafter"/>
</dbReference>
<sequence>MRKPNIVYLHSHDTGRHIQPYGHQVPTPNIQRLADQGVLFRQAFSAAPVCSASRAALLTGEYSHTNGMLGLAHRGYRLADYDHHLVHTLRAAGYRSTLIGEQHLSSDPQDIGYDRIVEIDSTHAAHVAPAAASFLREEHEAPFFLSVGFFETHRDYFEPTSVRDALYSLPPAHLPDTPETRRDIAAYKASARSLDQGVGTVLDAVPDDTLVILTTDHGLAFPGAKATLTDRGIGVMLIIRGPGFIGGKVSDELVSQIDLFPTICELVGIERPEWVRGRSLLDAERNEAVFAEITFHAAYEPQRAVRTKRYKYIRRFENGHEGPVLANIDDSPTKDYLLAHGLAERVLAAEELYDLVFDPGEAANLAGDPAHEEVLNELRGRLLEWMDATDDPLLHGPVEPEEGVEINLPSQRSPDEPTIVVERS</sequence>
<dbReference type="Proteomes" id="UP001147653">
    <property type="component" value="Unassembled WGS sequence"/>
</dbReference>
<protein>
    <submittedName>
        <fullName evidence="5">Sulfatase</fullName>
    </submittedName>
</protein>
<evidence type="ECO:0000256" key="2">
    <source>
        <dbReference type="ARBA" id="ARBA00022801"/>
    </source>
</evidence>
<dbReference type="Pfam" id="PF00884">
    <property type="entry name" value="Sulfatase"/>
    <property type="match status" value="1"/>
</dbReference>
<dbReference type="CDD" id="cd16027">
    <property type="entry name" value="SGSH"/>
    <property type="match status" value="1"/>
</dbReference>
<keyword evidence="6" id="KW-1185">Reference proteome</keyword>
<evidence type="ECO:0000313" key="6">
    <source>
        <dbReference type="Proteomes" id="UP001147653"/>
    </source>
</evidence>
<dbReference type="PANTHER" id="PTHR42693:SF53">
    <property type="entry name" value="ENDO-4-O-SULFATASE"/>
    <property type="match status" value="1"/>
</dbReference>
<dbReference type="PANTHER" id="PTHR42693">
    <property type="entry name" value="ARYLSULFATASE FAMILY MEMBER"/>
    <property type="match status" value="1"/>
</dbReference>
<dbReference type="InterPro" id="IPR017850">
    <property type="entry name" value="Alkaline_phosphatase_core_sf"/>
</dbReference>
<organism evidence="5 6">
    <name type="scientific">Solirubrobacter phytolaccae</name>
    <dbReference type="NCBI Taxonomy" id="1404360"/>
    <lineage>
        <taxon>Bacteria</taxon>
        <taxon>Bacillati</taxon>
        <taxon>Actinomycetota</taxon>
        <taxon>Thermoleophilia</taxon>
        <taxon>Solirubrobacterales</taxon>
        <taxon>Solirubrobacteraceae</taxon>
        <taxon>Solirubrobacter</taxon>
    </lineage>
</organism>
<keyword evidence="2" id="KW-0378">Hydrolase</keyword>